<evidence type="ECO:0000256" key="6">
    <source>
        <dbReference type="ARBA" id="ARBA00023211"/>
    </source>
</evidence>
<dbReference type="Pfam" id="PF02776">
    <property type="entry name" value="TPP_enzyme_N"/>
    <property type="match status" value="1"/>
</dbReference>
<dbReference type="OrthoDB" id="9791859at2"/>
<dbReference type="Gene3D" id="3.40.50.1220">
    <property type="entry name" value="TPP-binding domain"/>
    <property type="match status" value="1"/>
</dbReference>
<dbReference type="PIRSF" id="PIRSF004983">
    <property type="entry name" value="MenD"/>
    <property type="match status" value="1"/>
</dbReference>
<evidence type="ECO:0000256" key="4">
    <source>
        <dbReference type="ARBA" id="ARBA00022842"/>
    </source>
</evidence>
<keyword evidence="3" id="KW-0479">Metal-binding</keyword>
<dbReference type="PANTHER" id="PTHR42916:SF1">
    <property type="entry name" value="PROTEIN PHYLLO, CHLOROPLASTIC"/>
    <property type="match status" value="1"/>
</dbReference>
<keyword evidence="1" id="KW-0474">Menaquinone biosynthesis</keyword>
<dbReference type="SUPFAM" id="SSF52518">
    <property type="entry name" value="Thiamin diphosphate-binding fold (THDP-binding)"/>
    <property type="match status" value="2"/>
</dbReference>
<dbReference type="GO" id="GO:0070204">
    <property type="term" value="F:2-succinyl-5-enolpyruvyl-6-hydroxy-3-cyclohexene-1-carboxylic-acid synthase activity"/>
    <property type="evidence" value="ECO:0007669"/>
    <property type="project" value="InterPro"/>
</dbReference>
<dbReference type="GO" id="GO:0009234">
    <property type="term" value="P:menaquinone biosynthetic process"/>
    <property type="evidence" value="ECO:0007669"/>
    <property type="project" value="UniProtKB-KW"/>
</dbReference>
<dbReference type="PANTHER" id="PTHR42916">
    <property type="entry name" value="2-SUCCINYL-5-ENOLPYRUVYL-6-HYDROXY-3-CYCLOHEXENE-1-CARBOXYLATE SYNTHASE"/>
    <property type="match status" value="1"/>
</dbReference>
<organism evidence="9 10">
    <name type="scientific">Vibrio viridaestus</name>
    <dbReference type="NCBI Taxonomy" id="2487322"/>
    <lineage>
        <taxon>Bacteria</taxon>
        <taxon>Pseudomonadati</taxon>
        <taxon>Pseudomonadota</taxon>
        <taxon>Gammaproteobacteria</taxon>
        <taxon>Vibrionales</taxon>
        <taxon>Vibrionaceae</taxon>
        <taxon>Vibrio</taxon>
    </lineage>
</organism>
<dbReference type="GO" id="GO:0030976">
    <property type="term" value="F:thiamine pyrophosphate binding"/>
    <property type="evidence" value="ECO:0007669"/>
    <property type="project" value="InterPro"/>
</dbReference>
<dbReference type="RefSeq" id="WP_124935995.1">
    <property type="nucleotide sequence ID" value="NZ_RJVQ01000002.1"/>
</dbReference>
<evidence type="ECO:0000313" key="9">
    <source>
        <dbReference type="EMBL" id="RQW63874.1"/>
    </source>
</evidence>
<dbReference type="CDD" id="cd07037">
    <property type="entry name" value="TPP_PYR_MenD"/>
    <property type="match status" value="1"/>
</dbReference>
<keyword evidence="2" id="KW-0808">Transferase</keyword>
<reference evidence="9 10" key="1">
    <citation type="submission" date="2018-11" db="EMBL/GenBank/DDBJ databases">
        <title>Vibrio LJC006 sp. nov., isolated from seawater during the bloom of the enteromorpha.</title>
        <authorList>
            <person name="Liang J."/>
        </authorList>
    </citation>
    <scope>NUCLEOTIDE SEQUENCE [LARGE SCALE GENOMIC DNA]</scope>
    <source>
        <strain evidence="9 10">LJC006</strain>
    </source>
</reference>
<evidence type="ECO:0000259" key="7">
    <source>
        <dbReference type="Pfam" id="PF02775"/>
    </source>
</evidence>
<evidence type="ECO:0000256" key="3">
    <source>
        <dbReference type="ARBA" id="ARBA00022723"/>
    </source>
</evidence>
<name>A0A3N9TIX9_9VIBR</name>
<dbReference type="Pfam" id="PF02775">
    <property type="entry name" value="TPP_enzyme_C"/>
    <property type="match status" value="1"/>
</dbReference>
<evidence type="ECO:0000259" key="8">
    <source>
        <dbReference type="Pfam" id="PF02776"/>
    </source>
</evidence>
<keyword evidence="4" id="KW-0460">Magnesium</keyword>
<protein>
    <submittedName>
        <fullName evidence="9">2-succinyl-5-enolpyruvyl-6-hydroxy-3-cyclohexene-1-carboxylate synthase</fullName>
    </submittedName>
</protein>
<dbReference type="AlphaFoldDB" id="A0A3N9TIX9"/>
<evidence type="ECO:0000256" key="2">
    <source>
        <dbReference type="ARBA" id="ARBA00022679"/>
    </source>
</evidence>
<dbReference type="InterPro" id="IPR029061">
    <property type="entry name" value="THDP-binding"/>
</dbReference>
<proteinExistence type="predicted"/>
<feature type="domain" description="Thiamine pyrophosphate enzyme TPP-binding" evidence="7">
    <location>
        <begin position="397"/>
        <end position="519"/>
    </location>
</feature>
<sequence length="578" mass="64687">MNQKYSPEINVQVVVCLLKKHGIKNIIASPGATNVALLGTLQGDPFFNIYSAVDERSAAYMACGMAQESGEPVVLSCTGATASRNYVPGLTEAYYRKLPVLAITSCQAIPRIGHLVAQVIDRETIQNDIAKLAVTLPIVKDDEELWDCQIKVNKALIGLSRDGGGPVHINLPTTYKLPFITGKMPEYRYIQRITNFKSSPKLKSSVGIFIGSKSQWSQSETEALDKFCEENNGAVFCDHTSGYKGKYRLLFGLVGGQVLMRKDAFKPDVTIHIGEVSGDYYSHTVIGHEVWRVSPDGEVRDTFRKLKYIFEMNEEDFFNHYSYNNEKREMSFFQSCKEALDDMRDRIPEIPLSNIWVASQLHNKIPDGSVLHFGILNSLRSWNFFEVDKTITTNTNVGGFGTDGILSAVIGASLASPNRLCFCVLGDLAFFYDMNSLGNRHVGNNLRILIINNGKGTEFRNSNHQAAYFKESADEYIAAAGHFGNKSKSLAKNFVESLGFEYISANSKEAFRLSYKRFVDEKVNKSIVFEVFTDSYDESLALEKMLNIQQDNDLKMKAKTKKILGNKGLKTVKTILRR</sequence>
<comment type="caution">
    <text evidence="9">The sequence shown here is derived from an EMBL/GenBank/DDBJ whole genome shotgun (WGS) entry which is preliminary data.</text>
</comment>
<dbReference type="Gene3D" id="3.40.50.970">
    <property type="match status" value="2"/>
</dbReference>
<dbReference type="InterPro" id="IPR011766">
    <property type="entry name" value="TPP_enzyme_TPP-bd"/>
</dbReference>
<evidence type="ECO:0000256" key="5">
    <source>
        <dbReference type="ARBA" id="ARBA00023052"/>
    </source>
</evidence>
<gene>
    <name evidence="9" type="ORF">EES38_04510</name>
</gene>
<accession>A0A3N9TIX9</accession>
<feature type="domain" description="Thiamine pyrophosphate enzyme N-terminal TPP-binding" evidence="8">
    <location>
        <begin position="12"/>
        <end position="121"/>
    </location>
</feature>
<keyword evidence="5" id="KW-0786">Thiamine pyrophosphate</keyword>
<dbReference type="Proteomes" id="UP000281112">
    <property type="component" value="Unassembled WGS sequence"/>
</dbReference>
<dbReference type="EMBL" id="RJVQ01000002">
    <property type="protein sequence ID" value="RQW63874.1"/>
    <property type="molecule type" value="Genomic_DNA"/>
</dbReference>
<dbReference type="InterPro" id="IPR012001">
    <property type="entry name" value="Thiamin_PyroP_enz_TPP-bd_dom"/>
</dbReference>
<dbReference type="GO" id="GO:0046872">
    <property type="term" value="F:metal ion binding"/>
    <property type="evidence" value="ECO:0007669"/>
    <property type="project" value="UniProtKB-KW"/>
</dbReference>
<dbReference type="InterPro" id="IPR004433">
    <property type="entry name" value="MenaQ_synth_MenD"/>
</dbReference>
<evidence type="ECO:0000256" key="1">
    <source>
        <dbReference type="ARBA" id="ARBA00022428"/>
    </source>
</evidence>
<evidence type="ECO:0000313" key="10">
    <source>
        <dbReference type="Proteomes" id="UP000281112"/>
    </source>
</evidence>
<keyword evidence="6" id="KW-0464">Manganese</keyword>
<keyword evidence="10" id="KW-1185">Reference proteome</keyword>